<evidence type="ECO:0000256" key="1">
    <source>
        <dbReference type="SAM" id="SignalP"/>
    </source>
</evidence>
<feature type="chain" id="PRO_5035910672" evidence="1">
    <location>
        <begin position="19"/>
        <end position="109"/>
    </location>
</feature>
<accession>A0A8S1HUN4</accession>
<proteinExistence type="predicted"/>
<dbReference type="AlphaFoldDB" id="A0A8S1HUN4"/>
<name>A0A8S1HUN4_9PELO</name>
<protein>
    <submittedName>
        <fullName evidence="2">Uncharacterized protein</fullName>
    </submittedName>
</protein>
<keyword evidence="3" id="KW-1185">Reference proteome</keyword>
<keyword evidence="1" id="KW-0732">Signal</keyword>
<feature type="signal peptide" evidence="1">
    <location>
        <begin position="1"/>
        <end position="18"/>
    </location>
</feature>
<dbReference type="EMBL" id="CAJGYM010000181">
    <property type="protein sequence ID" value="CAD6199526.1"/>
    <property type="molecule type" value="Genomic_DNA"/>
</dbReference>
<organism evidence="2 3">
    <name type="scientific">Caenorhabditis auriculariae</name>
    <dbReference type="NCBI Taxonomy" id="2777116"/>
    <lineage>
        <taxon>Eukaryota</taxon>
        <taxon>Metazoa</taxon>
        <taxon>Ecdysozoa</taxon>
        <taxon>Nematoda</taxon>
        <taxon>Chromadorea</taxon>
        <taxon>Rhabditida</taxon>
        <taxon>Rhabditina</taxon>
        <taxon>Rhabditomorpha</taxon>
        <taxon>Rhabditoidea</taxon>
        <taxon>Rhabditidae</taxon>
        <taxon>Peloderinae</taxon>
        <taxon>Caenorhabditis</taxon>
    </lineage>
</organism>
<evidence type="ECO:0000313" key="3">
    <source>
        <dbReference type="Proteomes" id="UP000835052"/>
    </source>
</evidence>
<gene>
    <name evidence="2" type="ORF">CAUJ_LOCUS15428</name>
</gene>
<dbReference type="Proteomes" id="UP000835052">
    <property type="component" value="Unassembled WGS sequence"/>
</dbReference>
<sequence length="109" mass="12590">MISHFLPLLLLSVVVINGTENYYYYEDGITNVSGKEVTSFCFRYVRKKTGAICTGFQTKCQSNGTALTDKIFLIRRKYCTSDDALYHFAIIDFTRRSDEYFKKPATEQI</sequence>
<reference evidence="2" key="1">
    <citation type="submission" date="2020-10" db="EMBL/GenBank/DDBJ databases">
        <authorList>
            <person name="Kikuchi T."/>
        </authorList>
    </citation>
    <scope>NUCLEOTIDE SEQUENCE</scope>
    <source>
        <strain evidence="2">NKZ352</strain>
    </source>
</reference>
<evidence type="ECO:0000313" key="2">
    <source>
        <dbReference type="EMBL" id="CAD6199526.1"/>
    </source>
</evidence>
<comment type="caution">
    <text evidence="2">The sequence shown here is derived from an EMBL/GenBank/DDBJ whole genome shotgun (WGS) entry which is preliminary data.</text>
</comment>